<feature type="disulfide bond" evidence="2">
    <location>
        <begin position="38"/>
        <end position="64"/>
    </location>
</feature>
<feature type="disulfide bond" evidence="2">
    <location>
        <begin position="48"/>
        <end position="63"/>
    </location>
</feature>
<evidence type="ECO:0000256" key="2">
    <source>
        <dbReference type="PROSITE-ProRule" id="PRU00779"/>
    </source>
</evidence>
<dbReference type="AlphaFoldDB" id="A0A8C2WN18"/>
<protein>
    <recommendedName>
        <fullName evidence="3">P-type domain-containing protein</fullName>
    </recommendedName>
</protein>
<evidence type="ECO:0000259" key="3">
    <source>
        <dbReference type="PROSITE" id="PS51448"/>
    </source>
</evidence>
<dbReference type="GeneTree" id="ENSGT00940000178235"/>
<evidence type="ECO:0000256" key="1">
    <source>
        <dbReference type="ARBA" id="ARBA00023157"/>
    </source>
</evidence>
<comment type="caution">
    <text evidence="2">Lacks conserved residue(s) required for the propagation of feature annotation.</text>
</comment>
<evidence type="ECO:0000313" key="4">
    <source>
        <dbReference type="Ensembl" id="ENSCLMP00005004846.1"/>
    </source>
</evidence>
<name>A0A8C2WN18_CYCLU</name>
<organism evidence="4 5">
    <name type="scientific">Cyclopterus lumpus</name>
    <name type="common">Lumpsucker</name>
    <dbReference type="NCBI Taxonomy" id="8103"/>
    <lineage>
        <taxon>Eukaryota</taxon>
        <taxon>Metazoa</taxon>
        <taxon>Chordata</taxon>
        <taxon>Craniata</taxon>
        <taxon>Vertebrata</taxon>
        <taxon>Euteleostomi</taxon>
        <taxon>Actinopterygii</taxon>
        <taxon>Neopterygii</taxon>
        <taxon>Teleostei</taxon>
        <taxon>Neoteleostei</taxon>
        <taxon>Acanthomorphata</taxon>
        <taxon>Eupercaria</taxon>
        <taxon>Perciformes</taxon>
        <taxon>Cottioidei</taxon>
        <taxon>Cottales</taxon>
        <taxon>Cyclopteridae</taxon>
        <taxon>Cyclopterus</taxon>
    </lineage>
</organism>
<dbReference type="InterPro" id="IPR000519">
    <property type="entry name" value="P_trefoil_dom"/>
</dbReference>
<dbReference type="CDD" id="cd00111">
    <property type="entry name" value="Trefoil"/>
    <property type="match status" value="1"/>
</dbReference>
<dbReference type="Proteomes" id="UP000694565">
    <property type="component" value="Unplaced"/>
</dbReference>
<evidence type="ECO:0000313" key="5">
    <source>
        <dbReference type="Proteomes" id="UP000694565"/>
    </source>
</evidence>
<dbReference type="Gene3D" id="4.10.110.10">
    <property type="entry name" value="Spasmolytic Protein, domain 1"/>
    <property type="match status" value="1"/>
</dbReference>
<dbReference type="PROSITE" id="PS51448">
    <property type="entry name" value="P_TREFOIL_2"/>
    <property type="match status" value="1"/>
</dbReference>
<reference evidence="4" key="1">
    <citation type="submission" date="2025-08" db="UniProtKB">
        <authorList>
            <consortium name="Ensembl"/>
        </authorList>
    </citation>
    <scope>IDENTIFICATION</scope>
</reference>
<keyword evidence="1 2" id="KW-1015">Disulfide bond</keyword>
<keyword evidence="5" id="KW-1185">Reference proteome</keyword>
<dbReference type="SUPFAM" id="SSF57492">
    <property type="entry name" value="Trefoil"/>
    <property type="match status" value="1"/>
</dbReference>
<dbReference type="Pfam" id="PF00088">
    <property type="entry name" value="Trefoil"/>
    <property type="match status" value="1"/>
</dbReference>
<dbReference type="SMART" id="SM00018">
    <property type="entry name" value="PD"/>
    <property type="match status" value="1"/>
</dbReference>
<reference evidence="4" key="2">
    <citation type="submission" date="2025-09" db="UniProtKB">
        <authorList>
            <consortium name="Ensembl"/>
        </authorList>
    </citation>
    <scope>IDENTIFICATION</scope>
</reference>
<dbReference type="InterPro" id="IPR044913">
    <property type="entry name" value="P_trefoil_dom_sf"/>
</dbReference>
<dbReference type="Ensembl" id="ENSCLMT00005005199.1">
    <property type="protein sequence ID" value="ENSCLMP00005004846.1"/>
    <property type="gene ID" value="ENSCLMG00005002632.1"/>
</dbReference>
<sequence>MYTFRHQGEPDGFPGCPRALWVFCKKRQRWQNTSDYPCNLPSEQRLPCGLAPVSQPHCFSIGCCFDGHDCFYPMDGESQFASTPTFIFTPEYS</sequence>
<accession>A0A8C2WN18</accession>
<proteinExistence type="predicted"/>
<feature type="domain" description="P-type" evidence="3">
    <location>
        <begin position="36"/>
        <end position="74"/>
    </location>
</feature>